<reference evidence="1 2" key="1">
    <citation type="submission" date="2022-02" db="EMBL/GenBank/DDBJ databases">
        <title>Paenibacillus sp. MBLB1776 Whole Genome Shotgun Sequencing.</title>
        <authorList>
            <person name="Hwang C.Y."/>
            <person name="Cho E.-S."/>
            <person name="Seo M.-J."/>
        </authorList>
    </citation>
    <scope>NUCLEOTIDE SEQUENCE [LARGE SCALE GENOMIC DNA]</scope>
    <source>
        <strain evidence="1 2">MBLB1776</strain>
    </source>
</reference>
<dbReference type="KEGG" id="paun:MJA45_18695"/>
<gene>
    <name evidence="1" type="ORF">MJA45_18695</name>
</gene>
<sequence>MDRQLSATIVQAELQHARKMGEGLWAIQQTQEEPLKFCVVMDNRSDGEKYVLDFNCEEYKEKPPFIEMIDVRSGQRGTPSAYPAGNSFFNSSQYFICNYFNRKSYRDHTSLHTDWQYDNWIANAKGYSTIGDMLSKIYIELQSCKGRLG</sequence>
<dbReference type="AlphaFoldDB" id="A0AA96LDD0"/>
<accession>A0AA96LDD0</accession>
<proteinExistence type="predicted"/>
<evidence type="ECO:0000313" key="2">
    <source>
        <dbReference type="Proteomes" id="UP001305702"/>
    </source>
</evidence>
<dbReference type="RefSeq" id="WP_315603420.1">
    <property type="nucleotide sequence ID" value="NZ_CP130318.1"/>
</dbReference>
<keyword evidence="2" id="KW-1185">Reference proteome</keyword>
<dbReference type="Proteomes" id="UP001305702">
    <property type="component" value="Chromosome"/>
</dbReference>
<dbReference type="EMBL" id="CP130318">
    <property type="protein sequence ID" value="WNQ09647.1"/>
    <property type="molecule type" value="Genomic_DNA"/>
</dbReference>
<protein>
    <submittedName>
        <fullName evidence="1">Uncharacterized protein</fullName>
    </submittedName>
</protein>
<name>A0AA96LDD0_9BACL</name>
<evidence type="ECO:0000313" key="1">
    <source>
        <dbReference type="EMBL" id="WNQ09647.1"/>
    </source>
</evidence>
<organism evidence="1 2">
    <name type="scientific">Paenibacillus aurantius</name>
    <dbReference type="NCBI Taxonomy" id="2918900"/>
    <lineage>
        <taxon>Bacteria</taxon>
        <taxon>Bacillati</taxon>
        <taxon>Bacillota</taxon>
        <taxon>Bacilli</taxon>
        <taxon>Bacillales</taxon>
        <taxon>Paenibacillaceae</taxon>
        <taxon>Paenibacillus</taxon>
    </lineage>
</organism>